<name>A0A5C4R2B8_9RHOB</name>
<dbReference type="PANTHER" id="PTHR35105">
    <property type="entry name" value="EXPRESSED PROTEIN"/>
    <property type="match status" value="1"/>
</dbReference>
<evidence type="ECO:0000313" key="1">
    <source>
        <dbReference type="EMBL" id="TNH38112.1"/>
    </source>
</evidence>
<dbReference type="GO" id="GO:0016740">
    <property type="term" value="F:transferase activity"/>
    <property type="evidence" value="ECO:0007669"/>
    <property type="project" value="UniProtKB-KW"/>
</dbReference>
<keyword evidence="2" id="KW-1185">Reference proteome</keyword>
<comment type="caution">
    <text evidence="1">The sequence shown here is derived from an EMBL/GenBank/DDBJ whole genome shotgun (WGS) entry which is preliminary data.</text>
</comment>
<gene>
    <name evidence="1" type="ORF">FHD67_16685</name>
</gene>
<accession>A0A5C4R2B8</accession>
<organism evidence="1 2">
    <name type="scientific">Paracoccus haeundaensis</name>
    <dbReference type="NCBI Taxonomy" id="225362"/>
    <lineage>
        <taxon>Bacteria</taxon>
        <taxon>Pseudomonadati</taxon>
        <taxon>Pseudomonadota</taxon>
        <taxon>Alphaproteobacteria</taxon>
        <taxon>Rhodobacterales</taxon>
        <taxon>Paracoccaceae</taxon>
        <taxon>Paracoccus</taxon>
    </lineage>
</organism>
<dbReference type="Gene3D" id="3.90.550.10">
    <property type="entry name" value="Spore Coat Polysaccharide Biosynthesis Protein SpsA, Chain A"/>
    <property type="match status" value="1"/>
</dbReference>
<protein>
    <submittedName>
        <fullName evidence="1">Glycosyltransferase</fullName>
    </submittedName>
</protein>
<dbReference type="SUPFAM" id="SSF53448">
    <property type="entry name" value="Nucleotide-diphospho-sugar transferases"/>
    <property type="match status" value="1"/>
</dbReference>
<dbReference type="PANTHER" id="PTHR35105:SF3">
    <property type="entry name" value="EXPRESSED PROTEIN"/>
    <property type="match status" value="1"/>
</dbReference>
<reference evidence="1 2" key="1">
    <citation type="submission" date="2019-06" db="EMBL/GenBank/DDBJ databases">
        <authorList>
            <person name="Li J."/>
        </authorList>
    </citation>
    <scope>NUCLEOTIDE SEQUENCE [LARGE SCALE GENOMIC DNA]</scope>
    <source>
        <strain evidence="1 2">CGMCC 1.8012</strain>
    </source>
</reference>
<dbReference type="InterPro" id="IPR029044">
    <property type="entry name" value="Nucleotide-diphossugar_trans"/>
</dbReference>
<dbReference type="AlphaFoldDB" id="A0A5C4R2B8"/>
<sequence length="235" mass="27118">MIILPEASTADLIRIFIGYDSHEPVAYHALSHSLLSRATQPLSITPIVLGGLEGVFTRERNALQSTEFSFSRFLVPWLSGYSGWSIFMDCDMLCIDDIAKLWAMRDDRYDLMCVQHDHVPQEQTKFRGATQTTYEKKNWSSMMLFNNTRCTALTPDYVNTASGLELHRFKWLTDDSRIGALPQGWNHLVDYSDTPLEDTHLIHYTEGGPYFEEYRRCEHADLWFAEKDALDRPLP</sequence>
<keyword evidence="1" id="KW-0808">Transferase</keyword>
<dbReference type="EMBL" id="VDDC01000038">
    <property type="protein sequence ID" value="TNH38112.1"/>
    <property type="molecule type" value="Genomic_DNA"/>
</dbReference>
<dbReference type="Proteomes" id="UP000304880">
    <property type="component" value="Unassembled WGS sequence"/>
</dbReference>
<proteinExistence type="predicted"/>
<evidence type="ECO:0000313" key="2">
    <source>
        <dbReference type="Proteomes" id="UP000304880"/>
    </source>
</evidence>